<evidence type="ECO:0000259" key="15">
    <source>
        <dbReference type="PROSITE" id="PS50262"/>
    </source>
</evidence>
<evidence type="ECO:0000256" key="2">
    <source>
        <dbReference type="ARBA" id="ARBA00022475"/>
    </source>
</evidence>
<dbReference type="Pfam" id="PF13853">
    <property type="entry name" value="7tm_4"/>
    <property type="match status" value="1"/>
</dbReference>
<dbReference type="GO" id="GO:0005549">
    <property type="term" value="F:odorant binding"/>
    <property type="evidence" value="ECO:0007669"/>
    <property type="project" value="TreeGrafter"/>
</dbReference>
<keyword evidence="10 13" id="KW-0675">Receptor</keyword>
<accession>A0A8C1VJV4</accession>
<comment type="subcellular location">
    <subcellularLocation>
        <location evidence="1 14">Cell membrane</location>
        <topology evidence="1 14">Multi-pass membrane protein</topology>
    </subcellularLocation>
</comment>
<evidence type="ECO:0000256" key="1">
    <source>
        <dbReference type="ARBA" id="ARBA00004651"/>
    </source>
</evidence>
<sequence>MYPNESVLSLVLTLHSLELPETSIFPAFTFGLTTYLFILLCNLTIIITICMNRNLHKPMYILLLNLPINDAMNASILFPHLLYSIWSQDRSISYPACFLQGFFVHLNGGASYLILTAMAYDRYIAICCPLRYGAIMTTNNLVKIITGMWLLNFILITVVFSILVPYRICQTHMTDLVCYKTALMKLLCDGIEVNNIFGLSCIIFYHGLSLSAVAFTYIHILITCVTNKQSDAKIKALQTCGTHLVVFLLLEFNTLFPSVAHRSEFVPGFLRRVVSISNFLKTKSQSQSLSVVVFVPAKASSWHQRASDVKSRFRRRRRSHAASTVTTCSEAKI</sequence>
<keyword evidence="8 14" id="KW-0472">Membrane</keyword>
<evidence type="ECO:0000256" key="10">
    <source>
        <dbReference type="ARBA" id="ARBA00023170"/>
    </source>
</evidence>
<evidence type="ECO:0000256" key="7">
    <source>
        <dbReference type="ARBA" id="ARBA00023040"/>
    </source>
</evidence>
<evidence type="ECO:0000256" key="4">
    <source>
        <dbReference type="ARBA" id="ARBA00022692"/>
    </source>
</evidence>
<feature type="domain" description="G-protein coupled receptors family 1 profile" evidence="15">
    <location>
        <begin position="41"/>
        <end position="249"/>
    </location>
</feature>
<evidence type="ECO:0000256" key="5">
    <source>
        <dbReference type="ARBA" id="ARBA00022725"/>
    </source>
</evidence>
<evidence type="ECO:0000256" key="3">
    <source>
        <dbReference type="ARBA" id="ARBA00022606"/>
    </source>
</evidence>
<evidence type="ECO:0000256" key="12">
    <source>
        <dbReference type="ARBA" id="ARBA00023224"/>
    </source>
</evidence>
<dbReference type="PANTHER" id="PTHR26451:SF854">
    <property type="entry name" value="ODORANT RECEPTOR-RELATED"/>
    <property type="match status" value="1"/>
</dbReference>
<dbReference type="GO" id="GO:0005886">
    <property type="term" value="C:plasma membrane"/>
    <property type="evidence" value="ECO:0007669"/>
    <property type="project" value="UniProtKB-SubCell"/>
</dbReference>
<dbReference type="PRINTS" id="PR00245">
    <property type="entry name" value="OLFACTORYR"/>
</dbReference>
<keyword evidence="3 14" id="KW-0716">Sensory transduction</keyword>
<keyword evidence="9" id="KW-1015">Disulfide bond</keyword>
<evidence type="ECO:0000313" key="17">
    <source>
        <dbReference type="Proteomes" id="UP000694700"/>
    </source>
</evidence>
<organism evidence="16 17">
    <name type="scientific">Cyprinus carpio</name>
    <name type="common">Common carp</name>
    <dbReference type="NCBI Taxonomy" id="7962"/>
    <lineage>
        <taxon>Eukaryota</taxon>
        <taxon>Metazoa</taxon>
        <taxon>Chordata</taxon>
        <taxon>Craniata</taxon>
        <taxon>Vertebrata</taxon>
        <taxon>Euteleostomi</taxon>
        <taxon>Actinopterygii</taxon>
        <taxon>Neopterygii</taxon>
        <taxon>Teleostei</taxon>
        <taxon>Ostariophysi</taxon>
        <taxon>Cypriniformes</taxon>
        <taxon>Cyprinidae</taxon>
        <taxon>Cyprininae</taxon>
        <taxon>Cyprinus</taxon>
    </lineage>
</organism>
<feature type="transmembrane region" description="Helical" evidence="14">
    <location>
        <begin position="62"/>
        <end position="86"/>
    </location>
</feature>
<evidence type="ECO:0000256" key="13">
    <source>
        <dbReference type="RuleBase" id="RU000688"/>
    </source>
</evidence>
<dbReference type="PANTHER" id="PTHR26451">
    <property type="entry name" value="G_PROTEIN_RECEP_F1_2 DOMAIN-CONTAINING PROTEIN"/>
    <property type="match status" value="1"/>
</dbReference>
<dbReference type="GO" id="GO:0004930">
    <property type="term" value="F:G protein-coupled receptor activity"/>
    <property type="evidence" value="ECO:0007669"/>
    <property type="project" value="UniProtKB-KW"/>
</dbReference>
<evidence type="ECO:0000256" key="6">
    <source>
        <dbReference type="ARBA" id="ARBA00022989"/>
    </source>
</evidence>
<keyword evidence="6 14" id="KW-1133">Transmembrane helix</keyword>
<keyword evidence="11" id="KW-0325">Glycoprotein</keyword>
<proteinExistence type="inferred from homology"/>
<protein>
    <recommendedName>
        <fullName evidence="14">Olfactory receptor</fullName>
    </recommendedName>
</protein>
<dbReference type="PRINTS" id="PR00237">
    <property type="entry name" value="GPCRRHODOPSN"/>
</dbReference>
<dbReference type="Ensembl" id="ENSCCRT00015052886.1">
    <property type="protein sequence ID" value="ENSCCRP00015051171.1"/>
    <property type="gene ID" value="ENSCCRG00015021137.1"/>
</dbReference>
<evidence type="ECO:0000256" key="11">
    <source>
        <dbReference type="ARBA" id="ARBA00023180"/>
    </source>
</evidence>
<dbReference type="FunFam" id="1.20.1070.10:FF:000024">
    <property type="entry name" value="Olfactory receptor"/>
    <property type="match status" value="1"/>
</dbReference>
<evidence type="ECO:0000256" key="9">
    <source>
        <dbReference type="ARBA" id="ARBA00023157"/>
    </source>
</evidence>
<keyword evidence="7 13" id="KW-0297">G-protein coupled receptor</keyword>
<evidence type="ECO:0000256" key="8">
    <source>
        <dbReference type="ARBA" id="ARBA00023136"/>
    </source>
</evidence>
<keyword evidence="12 13" id="KW-0807">Transducer</keyword>
<reference evidence="16" key="1">
    <citation type="submission" date="2025-08" db="UniProtKB">
        <authorList>
            <consortium name="Ensembl"/>
        </authorList>
    </citation>
    <scope>IDENTIFICATION</scope>
</reference>
<feature type="transmembrane region" description="Helical" evidence="14">
    <location>
        <begin position="98"/>
        <end position="120"/>
    </location>
</feature>
<evidence type="ECO:0000313" key="16">
    <source>
        <dbReference type="Ensembl" id="ENSCCRP00015051171.1"/>
    </source>
</evidence>
<dbReference type="PROSITE" id="PS50262">
    <property type="entry name" value="G_PROTEIN_RECEP_F1_2"/>
    <property type="match status" value="1"/>
</dbReference>
<feature type="transmembrane region" description="Helical" evidence="14">
    <location>
        <begin position="24"/>
        <end position="50"/>
    </location>
</feature>
<name>A0A8C1VJV4_CYPCA</name>
<evidence type="ECO:0000256" key="14">
    <source>
        <dbReference type="RuleBase" id="RU363047"/>
    </source>
</evidence>
<keyword evidence="5 14" id="KW-0552">Olfaction</keyword>
<dbReference type="Proteomes" id="UP000694700">
    <property type="component" value="Unplaced"/>
</dbReference>
<feature type="transmembrane region" description="Helical" evidence="14">
    <location>
        <begin position="202"/>
        <end position="225"/>
    </location>
</feature>
<dbReference type="InterPro" id="IPR000276">
    <property type="entry name" value="GPCR_Rhodpsn"/>
</dbReference>
<keyword evidence="2 14" id="KW-1003">Cell membrane</keyword>
<keyword evidence="4 13" id="KW-0812">Transmembrane</keyword>
<dbReference type="SUPFAM" id="SSF81321">
    <property type="entry name" value="Family A G protein-coupled receptor-like"/>
    <property type="match status" value="1"/>
</dbReference>
<dbReference type="PROSITE" id="PS00237">
    <property type="entry name" value="G_PROTEIN_RECEP_F1_1"/>
    <property type="match status" value="1"/>
</dbReference>
<dbReference type="Gene3D" id="1.20.1070.10">
    <property type="entry name" value="Rhodopsin 7-helix transmembrane proteins"/>
    <property type="match status" value="1"/>
</dbReference>
<feature type="transmembrane region" description="Helical" evidence="14">
    <location>
        <begin position="141"/>
        <end position="164"/>
    </location>
</feature>
<dbReference type="GO" id="GO:0004984">
    <property type="term" value="F:olfactory receptor activity"/>
    <property type="evidence" value="ECO:0007669"/>
    <property type="project" value="InterPro"/>
</dbReference>
<dbReference type="AlphaFoldDB" id="A0A8C1VJV4"/>
<comment type="similarity">
    <text evidence="13">Belongs to the G-protein coupled receptor 1 family.</text>
</comment>
<dbReference type="InterPro" id="IPR017452">
    <property type="entry name" value="GPCR_Rhodpsn_7TM"/>
</dbReference>
<dbReference type="InterPro" id="IPR000725">
    <property type="entry name" value="Olfact_rcpt"/>
</dbReference>
<dbReference type="InterPro" id="IPR052921">
    <property type="entry name" value="GPCR1_Superfamily_Member"/>
</dbReference>